<dbReference type="EMBL" id="KV417506">
    <property type="protein sequence ID" value="KZP27849.1"/>
    <property type="molecule type" value="Genomic_DNA"/>
</dbReference>
<evidence type="ECO:0000256" key="1">
    <source>
        <dbReference type="SAM" id="MobiDB-lite"/>
    </source>
</evidence>
<dbReference type="AlphaFoldDB" id="A0A166R348"/>
<organism evidence="2 3">
    <name type="scientific">Athelia psychrophila</name>
    <dbReference type="NCBI Taxonomy" id="1759441"/>
    <lineage>
        <taxon>Eukaryota</taxon>
        <taxon>Fungi</taxon>
        <taxon>Dikarya</taxon>
        <taxon>Basidiomycota</taxon>
        <taxon>Agaricomycotina</taxon>
        <taxon>Agaricomycetes</taxon>
        <taxon>Agaricomycetidae</taxon>
        <taxon>Atheliales</taxon>
        <taxon>Atheliaceae</taxon>
        <taxon>Athelia</taxon>
    </lineage>
</organism>
<accession>A0A166R348</accession>
<reference evidence="2 3" key="1">
    <citation type="journal article" date="2016" name="Mol. Biol. Evol.">
        <title>Comparative Genomics of Early-Diverging Mushroom-Forming Fungi Provides Insights into the Origins of Lignocellulose Decay Capabilities.</title>
        <authorList>
            <person name="Nagy L.G."/>
            <person name="Riley R."/>
            <person name="Tritt A."/>
            <person name="Adam C."/>
            <person name="Daum C."/>
            <person name="Floudas D."/>
            <person name="Sun H."/>
            <person name="Yadav J.S."/>
            <person name="Pangilinan J."/>
            <person name="Larsson K.H."/>
            <person name="Matsuura K."/>
            <person name="Barry K."/>
            <person name="Labutti K."/>
            <person name="Kuo R."/>
            <person name="Ohm R.A."/>
            <person name="Bhattacharya S.S."/>
            <person name="Shirouzu T."/>
            <person name="Yoshinaga Y."/>
            <person name="Martin F.M."/>
            <person name="Grigoriev I.V."/>
            <person name="Hibbett D.S."/>
        </authorList>
    </citation>
    <scope>NUCLEOTIDE SEQUENCE [LARGE SCALE GENOMIC DNA]</scope>
    <source>
        <strain evidence="2 3">CBS 109695</strain>
    </source>
</reference>
<proteinExistence type="predicted"/>
<sequence>MCIRDIIAMQEKVQSASRISPYCSDAFVTTCFISRISLPYVRCNLVQPAHNPDRPTRDSELSWCGLCRPSTLRRLSALFTMEHEKVTGYVWQQQSAGQYDRYNAGECVLGDGLVLCGECHRGYEYVWWFGEDGIQPHVKLFASLRIMKLKLREAIAKASHISAFMGCFSSFCSLSRVEKLGKVYDNLKVMKNAESGQKQVRCTAHSELHLRIDCRWRGAVGVRGVVWRSEDDKKNAPIISRQRSMRDSVGRPVARDQSNLPIPSQVAKGGNLQAFEAHYYIFRVEEYQMDLKSL</sequence>
<protein>
    <submittedName>
        <fullName evidence="2">Uncharacterized protein</fullName>
    </submittedName>
</protein>
<name>A0A166R348_9AGAM</name>
<dbReference type="Proteomes" id="UP000076532">
    <property type="component" value="Unassembled WGS sequence"/>
</dbReference>
<feature type="region of interest" description="Disordered" evidence="1">
    <location>
        <begin position="242"/>
        <end position="264"/>
    </location>
</feature>
<evidence type="ECO:0000313" key="2">
    <source>
        <dbReference type="EMBL" id="KZP27849.1"/>
    </source>
</evidence>
<keyword evidence="3" id="KW-1185">Reference proteome</keyword>
<evidence type="ECO:0000313" key="3">
    <source>
        <dbReference type="Proteomes" id="UP000076532"/>
    </source>
</evidence>
<gene>
    <name evidence="2" type="ORF">FIBSPDRAFT_997763</name>
</gene>